<organism evidence="5 6">
    <name type="scientific">Paenibacillus farraposensis</name>
    <dbReference type="NCBI Taxonomy" id="2807095"/>
    <lineage>
        <taxon>Bacteria</taxon>
        <taxon>Bacillati</taxon>
        <taxon>Bacillota</taxon>
        <taxon>Bacilli</taxon>
        <taxon>Bacillales</taxon>
        <taxon>Paenibacillaceae</taxon>
        <taxon>Paenibacillus</taxon>
    </lineage>
</organism>
<dbReference type="RefSeq" id="WP_229525770.1">
    <property type="nucleotide sequence ID" value="NZ_JAFFQR010000105.1"/>
</dbReference>
<evidence type="ECO:0000313" key="6">
    <source>
        <dbReference type="Proteomes" id="UP001597340"/>
    </source>
</evidence>
<name>A0ABW4DG45_9BACL</name>
<evidence type="ECO:0000256" key="3">
    <source>
        <dbReference type="RuleBase" id="RU361235"/>
    </source>
</evidence>
<protein>
    <recommendedName>
        <fullName evidence="3">Carboxylic ester hydrolase</fullName>
        <ecNumber evidence="3">3.1.1.-</ecNumber>
    </recommendedName>
</protein>
<evidence type="ECO:0000256" key="2">
    <source>
        <dbReference type="ARBA" id="ARBA00022801"/>
    </source>
</evidence>
<dbReference type="SUPFAM" id="SSF53474">
    <property type="entry name" value="alpha/beta-Hydrolases"/>
    <property type="match status" value="1"/>
</dbReference>
<dbReference type="EMBL" id="JBHTNZ010000025">
    <property type="protein sequence ID" value="MFD1463017.1"/>
    <property type="molecule type" value="Genomic_DNA"/>
</dbReference>
<dbReference type="EC" id="3.1.1.-" evidence="3"/>
<dbReference type="InterPro" id="IPR050309">
    <property type="entry name" value="Type-B_Carboxylest/Lipase"/>
</dbReference>
<dbReference type="Proteomes" id="UP001597340">
    <property type="component" value="Unassembled WGS sequence"/>
</dbReference>
<dbReference type="InterPro" id="IPR002018">
    <property type="entry name" value="CarbesteraseB"/>
</dbReference>
<evidence type="ECO:0000259" key="4">
    <source>
        <dbReference type="Pfam" id="PF00135"/>
    </source>
</evidence>
<dbReference type="Pfam" id="PF00135">
    <property type="entry name" value="COesterase"/>
    <property type="match status" value="2"/>
</dbReference>
<gene>
    <name evidence="5" type="ORF">ACFQ5D_16835</name>
</gene>
<dbReference type="InterPro" id="IPR019826">
    <property type="entry name" value="Carboxylesterase_B_AS"/>
</dbReference>
<comment type="caution">
    <text evidence="5">The sequence shown here is derived from an EMBL/GenBank/DDBJ whole genome shotgun (WGS) entry which is preliminary data.</text>
</comment>
<dbReference type="Gene3D" id="3.40.50.1820">
    <property type="entry name" value="alpha/beta hydrolase"/>
    <property type="match status" value="1"/>
</dbReference>
<feature type="domain" description="Carboxylesterase type B" evidence="4">
    <location>
        <begin position="10"/>
        <end position="320"/>
    </location>
</feature>
<dbReference type="PROSITE" id="PS00122">
    <property type="entry name" value="CARBOXYLESTERASE_B_1"/>
    <property type="match status" value="1"/>
</dbReference>
<dbReference type="PANTHER" id="PTHR11559">
    <property type="entry name" value="CARBOXYLESTERASE"/>
    <property type="match status" value="1"/>
</dbReference>
<comment type="similarity">
    <text evidence="1 3">Belongs to the type-B carboxylesterase/lipase family.</text>
</comment>
<evidence type="ECO:0000256" key="1">
    <source>
        <dbReference type="ARBA" id="ARBA00005964"/>
    </source>
</evidence>
<reference evidence="6" key="1">
    <citation type="journal article" date="2019" name="Int. J. Syst. Evol. Microbiol.">
        <title>The Global Catalogue of Microorganisms (GCM) 10K type strain sequencing project: providing services to taxonomists for standard genome sequencing and annotation.</title>
        <authorList>
            <consortium name="The Broad Institute Genomics Platform"/>
            <consortium name="The Broad Institute Genome Sequencing Center for Infectious Disease"/>
            <person name="Wu L."/>
            <person name="Ma J."/>
        </authorList>
    </citation>
    <scope>NUCLEOTIDE SEQUENCE [LARGE SCALE GENOMIC DNA]</scope>
    <source>
        <strain evidence="6">CCM 9147</strain>
    </source>
</reference>
<evidence type="ECO:0000313" key="5">
    <source>
        <dbReference type="EMBL" id="MFD1463017.1"/>
    </source>
</evidence>
<dbReference type="InterPro" id="IPR029058">
    <property type="entry name" value="AB_hydrolase_fold"/>
</dbReference>
<sequence>MENNKLRADCEQGKLVGTEEKGTLAFYDIPYGADKGRFMKVGEPLKWNGIRDATKPGPIFPQLNNRLASVMGTKKEEHNQSEDAFRLNIWTKGTDEKRPVVFWIHGGGFLTGGGSLPWYNGSQLAANGDVVVVTVNYRLGTLGNLFLPGISEGNLALKDLIAALYWVRKNIECFGGDPDQITVAGQSAGAWYSVALMACEEVKGMFNRTALFSLPGGVNPLNKNESIELSHLILENLSIDERDKDKLVDVPVEQILAAQGEVAKEIQRRTQELIPTTFFPIIDGILLKGNIISEAVRISGSKVNVMAGLTAEENAAFLHHTSLKHEDNYLEIVESSSNALFKFPTYDLMTDLNDVDSNTYVFNFNYQSPKPYILACHCMDLPFVFGNFDKWENAPMLEGVNREEAQSLSNQIQEYFLSFIKNGTPNHENSLDWPIFERKEQKAMIFDKNLEVKKVD</sequence>
<proteinExistence type="inferred from homology"/>
<accession>A0ABW4DG45</accession>
<keyword evidence="2 3" id="KW-0378">Hydrolase</keyword>
<keyword evidence="6" id="KW-1185">Reference proteome</keyword>
<feature type="domain" description="Carboxylesterase type B" evidence="4">
    <location>
        <begin position="324"/>
        <end position="451"/>
    </location>
</feature>